<dbReference type="GeneID" id="63715303"/>
<dbReference type="SUPFAM" id="SSF47240">
    <property type="entry name" value="Ferritin-like"/>
    <property type="match status" value="1"/>
</dbReference>
<dbReference type="InParanoid" id="A0A151GWP4"/>
<gene>
    <name evidence="2" type="ORF">DCS_02660</name>
</gene>
<organism evidence="2 3">
    <name type="scientific">Drechmeria coniospora</name>
    <name type="common">Nematophagous fungus</name>
    <name type="synonym">Meria coniospora</name>
    <dbReference type="NCBI Taxonomy" id="98403"/>
    <lineage>
        <taxon>Eukaryota</taxon>
        <taxon>Fungi</taxon>
        <taxon>Dikarya</taxon>
        <taxon>Ascomycota</taxon>
        <taxon>Pezizomycotina</taxon>
        <taxon>Sordariomycetes</taxon>
        <taxon>Hypocreomycetidae</taxon>
        <taxon>Hypocreales</taxon>
        <taxon>Ophiocordycipitaceae</taxon>
        <taxon>Drechmeria</taxon>
    </lineage>
</organism>
<dbReference type="CDD" id="cd00657">
    <property type="entry name" value="Ferritin_like"/>
    <property type="match status" value="1"/>
</dbReference>
<dbReference type="RefSeq" id="XP_040660870.1">
    <property type="nucleotide sequence ID" value="XM_040799987.1"/>
</dbReference>
<evidence type="ECO:0000313" key="2">
    <source>
        <dbReference type="EMBL" id="KYK61518.1"/>
    </source>
</evidence>
<dbReference type="EMBL" id="LAYC01000001">
    <property type="protein sequence ID" value="KYK61518.1"/>
    <property type="molecule type" value="Genomic_DNA"/>
</dbReference>
<keyword evidence="3" id="KW-1185">Reference proteome</keyword>
<reference evidence="2 3" key="1">
    <citation type="journal article" date="2016" name="Sci. Rep.">
        <title>Insights into Adaptations to a Near-Obligate Nematode Endoparasitic Lifestyle from the Finished Genome of Drechmeria coniospora.</title>
        <authorList>
            <person name="Zhang L."/>
            <person name="Zhou Z."/>
            <person name="Guo Q."/>
            <person name="Fokkens L."/>
            <person name="Miskei M."/>
            <person name="Pocsi I."/>
            <person name="Zhang W."/>
            <person name="Chen M."/>
            <person name="Wang L."/>
            <person name="Sun Y."/>
            <person name="Donzelli B.G."/>
            <person name="Gibson D.M."/>
            <person name="Nelson D.R."/>
            <person name="Luo J.G."/>
            <person name="Rep M."/>
            <person name="Liu H."/>
            <person name="Yang S."/>
            <person name="Wang J."/>
            <person name="Krasnoff S.B."/>
            <person name="Xu Y."/>
            <person name="Molnar I."/>
            <person name="Lin M."/>
        </authorList>
    </citation>
    <scope>NUCLEOTIDE SEQUENCE [LARGE SCALE GENOMIC DNA]</scope>
    <source>
        <strain evidence="2 3">ARSEF 6962</strain>
    </source>
</reference>
<dbReference type="PANTHER" id="PTHR38705">
    <property type="entry name" value="PROTEIN RDS1"/>
    <property type="match status" value="1"/>
</dbReference>
<dbReference type="InterPro" id="IPR009078">
    <property type="entry name" value="Ferritin-like_SF"/>
</dbReference>
<name>A0A151GWP4_DRECN</name>
<feature type="signal peptide" evidence="1">
    <location>
        <begin position="1"/>
        <end position="18"/>
    </location>
</feature>
<dbReference type="Proteomes" id="UP000076580">
    <property type="component" value="Chromosome 01"/>
</dbReference>
<evidence type="ECO:0000313" key="3">
    <source>
        <dbReference type="Proteomes" id="UP000076580"/>
    </source>
</evidence>
<protein>
    <submittedName>
        <fullName evidence="2">Twin-arginine translocation pathway signal</fullName>
    </submittedName>
</protein>
<dbReference type="Pfam" id="PF13668">
    <property type="entry name" value="Ferritin_2"/>
    <property type="match status" value="1"/>
</dbReference>
<dbReference type="STRING" id="98403.A0A151GWP4"/>
<proteinExistence type="predicted"/>
<comment type="caution">
    <text evidence="2">The sequence shown here is derived from an EMBL/GenBank/DDBJ whole genome shotgun (WGS) entry which is preliminary data.</text>
</comment>
<dbReference type="PANTHER" id="PTHR38705:SF1">
    <property type="entry name" value="PROTEIN RDS1"/>
    <property type="match status" value="1"/>
</dbReference>
<sequence>MASLKTVVVTALMASAYALPPVQRVSARRLKYHSLAVRQNAAAEKQGLSDVGILQFALTLENLESSFYREGFAKFPDAEFAALGLNERAISDLKSIGKTEEQHVGLLQSAVAQAGIQPVQPCTYNFNLTDAKSMVATAAVLENVGVSAYLGAAPLVSDKGILTTAASIVTIESRHQSAIRIFSGTSAIPQAFDAPLNPRSVFTLAAPFIKECPQGSNLVIQPFPALSMDSPGPAQVGSTISVTAANTAEAKFCAFTSGGVSPGGTMFTPLTDGRNCVVPSVAGVSYLSLTKEAPLDGVLKDDLILAGPMVVTVT</sequence>
<accession>A0A151GWP4</accession>
<feature type="chain" id="PRO_5007581007" evidence="1">
    <location>
        <begin position="19"/>
        <end position="314"/>
    </location>
</feature>
<keyword evidence="1" id="KW-0732">Signal</keyword>
<dbReference type="AlphaFoldDB" id="A0A151GWP4"/>
<evidence type="ECO:0000256" key="1">
    <source>
        <dbReference type="SAM" id="SignalP"/>
    </source>
</evidence>
<dbReference type="InterPro" id="IPR039254">
    <property type="entry name" value="Rds1"/>
</dbReference>